<feature type="region of interest" description="Disordered" evidence="1">
    <location>
        <begin position="629"/>
        <end position="676"/>
    </location>
</feature>
<sequence>MPGKLVVDSIHISVVEGDSAIHLLVEEIENQTSKIHAAILIDGGDAISDDRNNKSDEGVYLRLLRKNVGKHSILSTIDWIESAYDCSRIGGQLKFDSIVITHWDSDHWDGVANILNDAAETALKSSPPEIPWLKWTGGKPATYLYAPTLPPKNSQAEESLPITDPLQPNKSIIAIRVKTQDKPLVYENYAFANFRSTGKYEHNDNLGEEGLWNVLGVNLFTNTPLSRPSDTVKPQDLLDKGLPSPEYPGLFCVGVRQSCLEKATWVRKRKRQPKPKPDPTTKVTGGGNHDPHIVPGLVPTDKNRDSIAAIILWNGSGQSSLRVSHYFAGDLGQKEEEEILKWLSSNGINRIRSMKASHHGAANGTPIDMFDHFQPLNTYIPSPTKVHHNHPSWEFLFIYNLYAWTIPVDECSYFTFRGPRLLCATYPPYLFKEKDKGYKYTLRLTSFETTRFGEFLKEIVARVNEKRTTSFPLEDDYAGYLECKPEARADYVADRAVQIILSWGFPGRDYHPALSSAHVPQSTQQAWKGLHFIVIQSRNHDSMDGMVSYKDMNASPVCRLPVSLCQPASVSGQLQTALYQPTASRKRPQRMSPGVSKKPKPKKTLGPHEAEDEETDDWLLGHVQVAGGTFEIPSTTNPDEMDHVDDDDDEDSTSDSPKYMLRPQTQSSIPAQRSVPVRSSIRAEGYYVFASDVDEAELGGIEAYQILPAGPMDSFVGALHCGVLCLEERPAEIDSTTVLEEADEWGCWFQDVLGVKKLTVVRGDDEEEEEEDEEEEEEKDEEEEDEEDDEEDEADIAIGGFIMEVPLVPMTGREKYLNPPILTFTTASTALEQTFGDTEFVAENGLLTESNVLVFGLSKWANDQQPVTINQIIQFIGLRDWFDDSQAGGGIHPLMAILGMLHVTWPSAATGHRNAIWFAPGDTYRTIIRLQLDLDSDGHDTLNDYLGFSKILLRDAKVIARRSSAWSTNGDDVVIKTDSSLVLRATAQVNGSMQLDAILEFNPALTTITLTNREPSSVSIANILDWVSTLLGGSSPDFTFTQIQGKNTGSFQLGQFEFRRITLHLAKDAVGSRSTIAGFSLDAEVALTPSTKPPILFRLTYTYDRVDGSTVRGHLWGKPPLEPGENGQRFLPDYEDYLYVAPITVLPTELKETLDLASLGDFGDAPDFLPTQVLQAEFIANQSGLYFTGTLVPKPPDEDSDVPLFTIAQVTLEIWYEWAQTPPLLRLTGPQFSGGFYVKALIPQPEGFEYVAPTQLTGAVTYESVLGTWQLRGSIDHLFATTLAQFFSVDVRDAVSSLIGAIEVRDFEVTYAYSGRQASFFTIKGGLVIGSHIFSLEYTHEGIEGWHFKASMAVDQNPSVSNAGDILTSLTGLDLKLPDFLVNILVPDEGNDLAEISIEEKKLDGNERSSIVVIATWVIQNLAFQFIQFREVPQPGTKTPGKVRRILVASLQKFKDITLPMIGNIGQPFDQVLFLWAQAENADGITRGELESINELLRGSNPEQGQTVKPPIPFKALGKREEDVEMPTDVVLLNGLHFMVVAFTTRGLSEVIIDYTFQNPKDPDSKAAAAQGESDSVGRMEPFQKTMGALSIKNIGLRYSTGIYGDQSILSIRLDASLMVGPIEFSLIGFSIDFDFAEESSSLHKLPTVGFSLEGLQAVFDRPPVQIGGMLQVGKEADREYYQGGLIISYIPWNFQAAGYWGKARKKPDDDDYFETVFVYCILHGPLITFQFVSIEGICGGFGYNSRITFPTAKNVMEFPLITDRNTGRPPEESPLKALEDMLGTGWFSMKEESFWVAAGLTVKAFQILSIQAVVVIQWNPYIELGIFAVATASIPGGNHGRQFAFIQFGIVATVSFETGILKIEGELTPSSYILDPSCHLTGGFALYSWFNSNDTSLRGDWVFTVGGYHPSYKKPSQYPDISRLGISWQFGSISITGNAYFAITPKTCMGGGRMELKLSLNPLYAWFTAFIDFLINYKPFFFKAEGGVSVGVQFTLDLWLVTIKIKVELGARLYIEGPPISGTVHVDFWVFGFDIDFGNKSGASAEPLPLQDFIELVCQTHTSGPTALLGSSSSRRTSQVQEGHIFAVEEGLIPEAEIESQPSEGPWIVRAASFEFTVNCKFAIERADVITLDVQGVPQCTSVVEPDDKEKVDTISARPMHKTGKISSVLTVSIKRDQQLLDVDSTEPDWDINEPIYGDVPAALYGKYDSKTDPAKVKNPSTLLNGTSERTLHLMTGVRIRRPKDKYSTDNTVAYDVELFQISNIQPTYQIPLSLPRSSELEGQPWPKPEDDPDANNWETVRKKWEIPAAGSNAAEEAAHLWATLGRDKLGWDEDRIKGSDSDFTGAKPERLIKDLEKHYLWAPVLSCG</sequence>
<dbReference type="EMBL" id="ML737112">
    <property type="protein sequence ID" value="KAE8347698.1"/>
    <property type="molecule type" value="Genomic_DNA"/>
</dbReference>
<accession>A0A5N6YRF7</accession>
<dbReference type="Gene3D" id="3.60.15.10">
    <property type="entry name" value="Ribonuclease Z/Hydroxyacylglutathione hydrolase-like"/>
    <property type="match status" value="1"/>
</dbReference>
<dbReference type="Proteomes" id="UP000325558">
    <property type="component" value="Unassembled WGS sequence"/>
</dbReference>
<reference evidence="3" key="1">
    <citation type="submission" date="2019-04" db="EMBL/GenBank/DDBJ databases">
        <title>Friends and foes A comparative genomics study of 23 Aspergillus species from section Flavi.</title>
        <authorList>
            <consortium name="DOE Joint Genome Institute"/>
            <person name="Kjaerbolling I."/>
            <person name="Vesth T."/>
            <person name="Frisvad J.C."/>
            <person name="Nybo J.L."/>
            <person name="Theobald S."/>
            <person name="Kildgaard S."/>
            <person name="Isbrandt T."/>
            <person name="Kuo A."/>
            <person name="Sato A."/>
            <person name="Lyhne E.K."/>
            <person name="Kogle M.E."/>
            <person name="Wiebenga A."/>
            <person name="Kun R.S."/>
            <person name="Lubbers R.J."/>
            <person name="Makela M.R."/>
            <person name="Barry K."/>
            <person name="Chovatia M."/>
            <person name="Clum A."/>
            <person name="Daum C."/>
            <person name="Haridas S."/>
            <person name="He G."/>
            <person name="LaButti K."/>
            <person name="Lipzen A."/>
            <person name="Mondo S."/>
            <person name="Riley R."/>
            <person name="Salamov A."/>
            <person name="Simmons B.A."/>
            <person name="Magnuson J.K."/>
            <person name="Henrissat B."/>
            <person name="Mortensen U.H."/>
            <person name="Larsen T.O."/>
            <person name="Devries R.P."/>
            <person name="Grigoriev I.V."/>
            <person name="Machida M."/>
            <person name="Baker S.E."/>
            <person name="Andersen M.R."/>
        </authorList>
    </citation>
    <scope>NUCLEOTIDE SEQUENCE</scope>
    <source>
        <strain evidence="3">CBS 117612</strain>
    </source>
</reference>
<evidence type="ECO:0000256" key="1">
    <source>
        <dbReference type="SAM" id="MobiDB-lite"/>
    </source>
</evidence>
<evidence type="ECO:0000259" key="2">
    <source>
        <dbReference type="Pfam" id="PF20248"/>
    </source>
</evidence>
<dbReference type="InterPro" id="IPR036866">
    <property type="entry name" value="RibonucZ/Hydroxyglut_hydro"/>
</dbReference>
<feature type="compositionally biased region" description="Acidic residues" evidence="1">
    <location>
        <begin position="764"/>
        <end position="793"/>
    </location>
</feature>
<feature type="compositionally biased region" description="Acidic residues" evidence="1">
    <location>
        <begin position="642"/>
        <end position="653"/>
    </location>
</feature>
<dbReference type="Pfam" id="PF20248">
    <property type="entry name" value="DUF6603"/>
    <property type="match status" value="1"/>
</dbReference>
<feature type="domain" description="DUF6603" evidence="2">
    <location>
        <begin position="1584"/>
        <end position="2119"/>
    </location>
</feature>
<gene>
    <name evidence="3" type="ORF">BDV24DRAFT_157174</name>
</gene>
<feature type="region of interest" description="Disordered" evidence="1">
    <location>
        <begin position="760"/>
        <end position="793"/>
    </location>
</feature>
<dbReference type="OrthoDB" id="5352492at2759"/>
<protein>
    <recommendedName>
        <fullName evidence="2">DUF6603 domain-containing protein</fullName>
    </recommendedName>
</protein>
<proteinExistence type="predicted"/>
<feature type="region of interest" description="Disordered" evidence="1">
    <location>
        <begin position="578"/>
        <end position="616"/>
    </location>
</feature>
<evidence type="ECO:0000313" key="3">
    <source>
        <dbReference type="EMBL" id="KAE8347698.1"/>
    </source>
</evidence>
<feature type="region of interest" description="Disordered" evidence="1">
    <location>
        <begin position="266"/>
        <end position="294"/>
    </location>
</feature>
<name>A0A5N6YRF7_9EURO</name>
<organism evidence="3">
    <name type="scientific">Aspergillus arachidicola</name>
    <dbReference type="NCBI Taxonomy" id="656916"/>
    <lineage>
        <taxon>Eukaryota</taxon>
        <taxon>Fungi</taxon>
        <taxon>Dikarya</taxon>
        <taxon>Ascomycota</taxon>
        <taxon>Pezizomycotina</taxon>
        <taxon>Eurotiomycetes</taxon>
        <taxon>Eurotiomycetidae</taxon>
        <taxon>Eurotiales</taxon>
        <taxon>Aspergillaceae</taxon>
        <taxon>Aspergillus</taxon>
        <taxon>Aspergillus subgen. Circumdati</taxon>
    </lineage>
</organism>
<dbReference type="InterPro" id="IPR046538">
    <property type="entry name" value="DUF6603"/>
</dbReference>